<evidence type="ECO:0008006" key="4">
    <source>
        <dbReference type="Google" id="ProtNLM"/>
    </source>
</evidence>
<reference evidence="3" key="1">
    <citation type="journal article" date="2019" name="Int. J. Syst. Evol. Microbiol.">
        <title>The Global Catalogue of Microorganisms (GCM) 10K type strain sequencing project: providing services to taxonomists for standard genome sequencing and annotation.</title>
        <authorList>
            <consortium name="The Broad Institute Genomics Platform"/>
            <consortium name="The Broad Institute Genome Sequencing Center for Infectious Disease"/>
            <person name="Wu L."/>
            <person name="Ma J."/>
        </authorList>
    </citation>
    <scope>NUCLEOTIDE SEQUENCE [LARGE SCALE GENOMIC DNA]</scope>
    <source>
        <strain evidence="3">JCM 17304</strain>
    </source>
</reference>
<feature type="chain" id="PRO_5047005215" description="Lipoprotein" evidence="1">
    <location>
        <begin position="23"/>
        <end position="128"/>
    </location>
</feature>
<dbReference type="RefSeq" id="WP_344936194.1">
    <property type="nucleotide sequence ID" value="NZ_BAABDM010000004.1"/>
</dbReference>
<proteinExistence type="predicted"/>
<protein>
    <recommendedName>
        <fullName evidence="4">Lipoprotein</fullName>
    </recommendedName>
</protein>
<dbReference type="Proteomes" id="UP001500392">
    <property type="component" value="Unassembled WGS sequence"/>
</dbReference>
<organism evidence="2 3">
    <name type="scientific">Zhongshania borealis</name>
    <dbReference type="NCBI Taxonomy" id="889488"/>
    <lineage>
        <taxon>Bacteria</taxon>
        <taxon>Pseudomonadati</taxon>
        <taxon>Pseudomonadota</taxon>
        <taxon>Gammaproteobacteria</taxon>
        <taxon>Cellvibrionales</taxon>
        <taxon>Spongiibacteraceae</taxon>
        <taxon>Zhongshania</taxon>
    </lineage>
</organism>
<gene>
    <name evidence="2" type="ORF">GCM10022414_23690</name>
</gene>
<keyword evidence="1" id="KW-0732">Signal</keyword>
<sequence length="128" mass="14391">MKLRMIKACFVQLAVLSLFACAVVNDEPALDERLAEYGYRPGENVEKVDSYQVGDWQYLDERHLIFGNGEDHYLLSLNANCPALQSAEHLAFKPRSAALRRLDDAIFSNATTLAHCEIEAISKVYPSE</sequence>
<evidence type="ECO:0000256" key="1">
    <source>
        <dbReference type="SAM" id="SignalP"/>
    </source>
</evidence>
<name>A0ABP7WWI9_9GAMM</name>
<dbReference type="Pfam" id="PF20101">
    <property type="entry name" value="DUF6491"/>
    <property type="match status" value="1"/>
</dbReference>
<keyword evidence="3" id="KW-1185">Reference proteome</keyword>
<evidence type="ECO:0000313" key="3">
    <source>
        <dbReference type="Proteomes" id="UP001500392"/>
    </source>
</evidence>
<dbReference type="EMBL" id="BAABDM010000004">
    <property type="protein sequence ID" value="GAA4098139.1"/>
    <property type="molecule type" value="Genomic_DNA"/>
</dbReference>
<comment type="caution">
    <text evidence="2">The sequence shown here is derived from an EMBL/GenBank/DDBJ whole genome shotgun (WGS) entry which is preliminary data.</text>
</comment>
<evidence type="ECO:0000313" key="2">
    <source>
        <dbReference type="EMBL" id="GAA4098139.1"/>
    </source>
</evidence>
<accession>A0ABP7WWI9</accession>
<dbReference type="InterPro" id="IPR045500">
    <property type="entry name" value="DUF6491"/>
</dbReference>
<dbReference type="PROSITE" id="PS51257">
    <property type="entry name" value="PROKAR_LIPOPROTEIN"/>
    <property type="match status" value="1"/>
</dbReference>
<feature type="signal peptide" evidence="1">
    <location>
        <begin position="1"/>
        <end position="22"/>
    </location>
</feature>